<dbReference type="Proteomes" id="UP000614350">
    <property type="component" value="Unassembled WGS sequence"/>
</dbReference>
<keyword evidence="2" id="KW-1185">Reference proteome</keyword>
<dbReference type="EMBL" id="JACSEA010000008">
    <property type="protein sequence ID" value="KAF7394633.1"/>
    <property type="molecule type" value="Genomic_DNA"/>
</dbReference>
<sequence>MARLDAIPFGQGVVGSTFVGRTDAMPDQVSCSLPIGFMYSCRRSIACWSLTVGRFYTSQLSLGEHAMRITAGVTATATATATATTTTTTAAASTATTPVDPFVTLISSMFANALEP</sequence>
<evidence type="ECO:0000313" key="1">
    <source>
        <dbReference type="EMBL" id="KAF7394633.1"/>
    </source>
</evidence>
<reference evidence="1" key="1">
    <citation type="journal article" date="2020" name="G3 (Bethesda)">
        <title>High-Quality Assemblies for Three Invasive Social Wasps from the &lt;i&gt;Vespula&lt;/i&gt; Genus.</title>
        <authorList>
            <person name="Harrop T.W.R."/>
            <person name="Guhlin J."/>
            <person name="McLaughlin G.M."/>
            <person name="Permina E."/>
            <person name="Stockwell P."/>
            <person name="Gilligan J."/>
            <person name="Le Lec M.F."/>
            <person name="Gruber M.A.M."/>
            <person name="Quinn O."/>
            <person name="Lovegrove M."/>
            <person name="Duncan E.J."/>
            <person name="Remnant E.J."/>
            <person name="Van Eeckhoven J."/>
            <person name="Graham B."/>
            <person name="Knapp R.A."/>
            <person name="Langford K.W."/>
            <person name="Kronenberg Z."/>
            <person name="Press M.O."/>
            <person name="Eacker S.M."/>
            <person name="Wilson-Rankin E.E."/>
            <person name="Purcell J."/>
            <person name="Lester P.J."/>
            <person name="Dearden P.K."/>
        </authorList>
    </citation>
    <scope>NUCLEOTIDE SEQUENCE</scope>
    <source>
        <strain evidence="1">Marl-1</strain>
    </source>
</reference>
<accession>A0A834JTP9</accession>
<proteinExistence type="predicted"/>
<protein>
    <submittedName>
        <fullName evidence="1">Uncharacterized protein</fullName>
    </submittedName>
</protein>
<name>A0A834JTP9_VESVU</name>
<organism evidence="1 2">
    <name type="scientific">Vespula vulgaris</name>
    <name type="common">Yellow jacket</name>
    <name type="synonym">Wasp</name>
    <dbReference type="NCBI Taxonomy" id="7454"/>
    <lineage>
        <taxon>Eukaryota</taxon>
        <taxon>Metazoa</taxon>
        <taxon>Ecdysozoa</taxon>
        <taxon>Arthropoda</taxon>
        <taxon>Hexapoda</taxon>
        <taxon>Insecta</taxon>
        <taxon>Pterygota</taxon>
        <taxon>Neoptera</taxon>
        <taxon>Endopterygota</taxon>
        <taxon>Hymenoptera</taxon>
        <taxon>Apocrita</taxon>
        <taxon>Aculeata</taxon>
        <taxon>Vespoidea</taxon>
        <taxon>Vespidae</taxon>
        <taxon>Vespinae</taxon>
        <taxon>Vespula</taxon>
    </lineage>
</organism>
<dbReference type="AlphaFoldDB" id="A0A834JTP9"/>
<gene>
    <name evidence="1" type="ORF">HZH66_007807</name>
</gene>
<evidence type="ECO:0000313" key="2">
    <source>
        <dbReference type="Proteomes" id="UP000614350"/>
    </source>
</evidence>
<comment type="caution">
    <text evidence="1">The sequence shown here is derived from an EMBL/GenBank/DDBJ whole genome shotgun (WGS) entry which is preliminary data.</text>
</comment>